<organism evidence="6 7">
    <name type="scientific">Noviherbaspirillum album</name>
    <dbReference type="NCBI Taxonomy" id="3080276"/>
    <lineage>
        <taxon>Bacteria</taxon>
        <taxon>Pseudomonadati</taxon>
        <taxon>Pseudomonadota</taxon>
        <taxon>Betaproteobacteria</taxon>
        <taxon>Burkholderiales</taxon>
        <taxon>Oxalobacteraceae</taxon>
        <taxon>Noviherbaspirillum</taxon>
    </lineage>
</organism>
<protein>
    <recommendedName>
        <fullName evidence="3">glutaminase</fullName>
        <ecNumber evidence="3">3.5.1.2</ecNumber>
    </recommendedName>
</protein>
<comment type="similarity">
    <text evidence="1">Belongs to the glutaminase family.</text>
</comment>
<comment type="caution">
    <text evidence="6">The sequence shown here is derived from an EMBL/GenBank/DDBJ whole genome shotgun (WGS) entry which is preliminary data.</text>
</comment>
<name>A0ABU6JDV3_9BURK</name>
<keyword evidence="4 6" id="KW-0378">Hydrolase</keyword>
<dbReference type="InterPro" id="IPR012338">
    <property type="entry name" value="Beta-lactam/transpept-like"/>
</dbReference>
<dbReference type="Pfam" id="PF04960">
    <property type="entry name" value="Glutaminase"/>
    <property type="match status" value="1"/>
</dbReference>
<dbReference type="RefSeq" id="WP_326508396.1">
    <property type="nucleotide sequence ID" value="NZ_JAWIIV010000021.1"/>
</dbReference>
<evidence type="ECO:0000256" key="1">
    <source>
        <dbReference type="ARBA" id="ARBA00011076"/>
    </source>
</evidence>
<evidence type="ECO:0000256" key="2">
    <source>
        <dbReference type="ARBA" id="ARBA00011881"/>
    </source>
</evidence>
<keyword evidence="7" id="KW-1185">Reference proteome</keyword>
<evidence type="ECO:0000313" key="6">
    <source>
        <dbReference type="EMBL" id="MEC4721708.1"/>
    </source>
</evidence>
<evidence type="ECO:0000256" key="4">
    <source>
        <dbReference type="ARBA" id="ARBA00022801"/>
    </source>
</evidence>
<dbReference type="PANTHER" id="PTHR12544:SF29">
    <property type="entry name" value="GLUTAMINASE"/>
    <property type="match status" value="1"/>
</dbReference>
<proteinExistence type="inferred from homology"/>
<sequence>MVRDNNGGMIKPVIVSERMLNALIDRWRSPENKGYFVRGIPGTTPQHNVRSITLLDLKTGKCVTAGTRDNAGALVKFSQQSISKSVAEALAVKLLAENGAANEVKAFERMVGFDASGRPYNDHATYPDRPGVPFNSSVNKGALKTWDIIITQAKKQKRDPFELYLGFERQLAGNSTLNFKQDMANGEFNYRPAEGQESNNMQMLAELQADGSLDNPREEVYLAYCKACAIMVNTEDAARIKAGLRTGRYAGTAGRFMSAEKAEVLTRSTAVHGMYDESGHIFTNTGASAKSGVDGGLIGSLPSKIHGNPDIIFASHHAALNPKGNSLEGNRWLEKLSSMPLIFADDKKLSKVSTLAKGALRNVRDKAAPAIAVPARSPEAMDLELRAGMADGGVQRLEAALNHRLGDHYKGGFYLKEAKSGKSLNGASLLLTETDKKGNDKHYYHVPDKHNIEKVIVTWALPSEYRLP</sequence>
<dbReference type="EC" id="3.5.1.2" evidence="3"/>
<evidence type="ECO:0000256" key="3">
    <source>
        <dbReference type="ARBA" id="ARBA00012918"/>
    </source>
</evidence>
<dbReference type="EMBL" id="JAWIIV010000021">
    <property type="protein sequence ID" value="MEC4721708.1"/>
    <property type="molecule type" value="Genomic_DNA"/>
</dbReference>
<dbReference type="GO" id="GO:0004359">
    <property type="term" value="F:glutaminase activity"/>
    <property type="evidence" value="ECO:0007669"/>
    <property type="project" value="UniProtKB-EC"/>
</dbReference>
<dbReference type="PANTHER" id="PTHR12544">
    <property type="entry name" value="GLUTAMINASE"/>
    <property type="match status" value="1"/>
</dbReference>
<accession>A0ABU6JDV3</accession>
<evidence type="ECO:0000256" key="5">
    <source>
        <dbReference type="ARBA" id="ARBA00049534"/>
    </source>
</evidence>
<dbReference type="Gene3D" id="3.40.710.10">
    <property type="entry name" value="DD-peptidase/beta-lactamase superfamily"/>
    <property type="match status" value="1"/>
</dbReference>
<dbReference type="InterPro" id="IPR015868">
    <property type="entry name" value="Glutaminase"/>
</dbReference>
<comment type="subunit">
    <text evidence="2">Homotetramer.</text>
</comment>
<dbReference type="SUPFAM" id="SSF56601">
    <property type="entry name" value="beta-lactamase/transpeptidase-like"/>
    <property type="match status" value="1"/>
</dbReference>
<gene>
    <name evidence="6" type="ORF">RY831_21295</name>
</gene>
<dbReference type="Proteomes" id="UP001352263">
    <property type="component" value="Unassembled WGS sequence"/>
</dbReference>
<evidence type="ECO:0000313" key="7">
    <source>
        <dbReference type="Proteomes" id="UP001352263"/>
    </source>
</evidence>
<comment type="catalytic activity">
    <reaction evidence="5">
        <text>L-glutamine + H2O = L-glutamate + NH4(+)</text>
        <dbReference type="Rhea" id="RHEA:15889"/>
        <dbReference type="ChEBI" id="CHEBI:15377"/>
        <dbReference type="ChEBI" id="CHEBI:28938"/>
        <dbReference type="ChEBI" id="CHEBI:29985"/>
        <dbReference type="ChEBI" id="CHEBI:58359"/>
        <dbReference type="EC" id="3.5.1.2"/>
    </reaction>
</comment>
<reference evidence="6 7" key="1">
    <citation type="submission" date="2023-10" db="EMBL/GenBank/DDBJ databases">
        <title>Noviherbaspirillum sp. CPCC 100848 genome assembly.</title>
        <authorList>
            <person name="Li X.Y."/>
            <person name="Fang X.M."/>
        </authorList>
    </citation>
    <scope>NUCLEOTIDE SEQUENCE [LARGE SCALE GENOMIC DNA]</scope>
    <source>
        <strain evidence="6 7">CPCC 100848</strain>
    </source>
</reference>